<gene>
    <name evidence="3" type="ORF">JYZ213_LOCUS8400</name>
</gene>
<feature type="signal peptide" evidence="2">
    <location>
        <begin position="1"/>
        <end position="18"/>
    </location>
</feature>
<dbReference type="Pfam" id="PF00657">
    <property type="entry name" value="Lipase_GDSL"/>
    <property type="match status" value="1"/>
</dbReference>
<dbReference type="SUPFAM" id="SSF52266">
    <property type="entry name" value="SGNH hydrolase"/>
    <property type="match status" value="1"/>
</dbReference>
<keyword evidence="2" id="KW-0732">Signal</keyword>
<dbReference type="GO" id="GO:0016788">
    <property type="term" value="F:hydrolase activity, acting on ester bonds"/>
    <property type="evidence" value="ECO:0007669"/>
    <property type="project" value="InterPro"/>
</dbReference>
<dbReference type="PANTHER" id="PTHR45648:SF22">
    <property type="entry name" value="GDSL LIPASE_ACYLHYDROLASE FAMILY PROTEIN (AFU_ORTHOLOGUE AFUA_4G14700)"/>
    <property type="match status" value="1"/>
</dbReference>
<dbReference type="InterPro" id="IPR051058">
    <property type="entry name" value="GDSL_Est/Lipase"/>
</dbReference>
<feature type="chain" id="PRO_5032688769" evidence="2">
    <location>
        <begin position="19"/>
        <end position="307"/>
    </location>
</feature>
<dbReference type="InterPro" id="IPR001087">
    <property type="entry name" value="GDSL"/>
</dbReference>
<evidence type="ECO:0000256" key="2">
    <source>
        <dbReference type="SAM" id="SignalP"/>
    </source>
</evidence>
<protein>
    <submittedName>
        <fullName evidence="3">Uncharacterized protein</fullName>
    </submittedName>
</protein>
<dbReference type="CDD" id="cd01846">
    <property type="entry name" value="fatty_acyltransferase_like"/>
    <property type="match status" value="1"/>
</dbReference>
<dbReference type="PANTHER" id="PTHR45648">
    <property type="entry name" value="GDSL LIPASE/ACYLHYDROLASE FAMILY PROTEIN (AFU_ORTHOLOGUE AFUA_4G14700)"/>
    <property type="match status" value="1"/>
</dbReference>
<keyword evidence="1" id="KW-0378">Hydrolase</keyword>
<name>A0A813WPX8_9BILA</name>
<evidence type="ECO:0000313" key="3">
    <source>
        <dbReference type="EMBL" id="CAF0860473.1"/>
    </source>
</evidence>
<accession>A0A813WPX8</accession>
<dbReference type="InterPro" id="IPR036514">
    <property type="entry name" value="SGNH_hydro_sf"/>
</dbReference>
<comment type="caution">
    <text evidence="3">The sequence shown here is derived from an EMBL/GenBank/DDBJ whole genome shotgun (WGS) entry which is preliminary data.</text>
</comment>
<evidence type="ECO:0000313" key="4">
    <source>
        <dbReference type="Proteomes" id="UP000663845"/>
    </source>
</evidence>
<dbReference type="EMBL" id="CAJNOG010000057">
    <property type="protein sequence ID" value="CAF0860473.1"/>
    <property type="molecule type" value="Genomic_DNA"/>
</dbReference>
<evidence type="ECO:0000256" key="1">
    <source>
        <dbReference type="ARBA" id="ARBA00022801"/>
    </source>
</evidence>
<reference evidence="3" key="1">
    <citation type="submission" date="2021-02" db="EMBL/GenBank/DDBJ databases">
        <authorList>
            <person name="Nowell W R."/>
        </authorList>
    </citation>
    <scope>NUCLEOTIDE SEQUENCE</scope>
</reference>
<proteinExistence type="predicted"/>
<dbReference type="Gene3D" id="3.40.50.1110">
    <property type="entry name" value="SGNH hydrolase"/>
    <property type="match status" value="1"/>
</dbReference>
<dbReference type="AlphaFoldDB" id="A0A813WPX8"/>
<dbReference type="Proteomes" id="UP000663845">
    <property type="component" value="Unassembled WGS sequence"/>
</dbReference>
<organism evidence="3 4">
    <name type="scientific">Adineta steineri</name>
    <dbReference type="NCBI Taxonomy" id="433720"/>
    <lineage>
        <taxon>Eukaryota</taxon>
        <taxon>Metazoa</taxon>
        <taxon>Spiralia</taxon>
        <taxon>Gnathifera</taxon>
        <taxon>Rotifera</taxon>
        <taxon>Eurotatoria</taxon>
        <taxon>Bdelloidea</taxon>
        <taxon>Adinetida</taxon>
        <taxon>Adinetidae</taxon>
        <taxon>Adineta</taxon>
    </lineage>
</organism>
<sequence length="307" mass="35301">MYYINFIFILIIYVQINAQSFPFDTIVTFGDSNTDNGNVYNLTNHQWPIVSPYYEGRFTNGLIWLDKLKIPCIKNYAYGDATIDNDNLLVGFTGPNRTLVPGIRQQIVDYLAVNDINNVDLSRTLYVIWASGNEYFIDSNISSDIVVTALLTTVYDLLVVGIKYLIIMNLLPLQLYPGMNLNQNLTTLVIKHNNRLISNITQIKLEYPHVSIQIFDIYSLIKTILSNNSLFNFNKVNACWNISNYSIISQCRNPSEYVFIDKYHFTSSIHEIIADNIQQFISSSLSISLKTFSHMNLCIFIFIIKIY</sequence>